<dbReference type="InterPro" id="IPR048469">
    <property type="entry name" value="YchJ-like_M"/>
</dbReference>
<organism evidence="4 5">
    <name type="scientific">Micromonospora musae</name>
    <dbReference type="NCBI Taxonomy" id="1894970"/>
    <lineage>
        <taxon>Bacteria</taxon>
        <taxon>Bacillati</taxon>
        <taxon>Actinomycetota</taxon>
        <taxon>Actinomycetes</taxon>
        <taxon>Micromonosporales</taxon>
        <taxon>Micromonosporaceae</taxon>
        <taxon>Micromonospora</taxon>
    </lineage>
</organism>
<dbReference type="PANTHER" id="PTHR33747:SF1">
    <property type="entry name" value="ADENYLATE CYCLASE-ASSOCIATED CAP C-TERMINAL DOMAIN-CONTAINING PROTEIN"/>
    <property type="match status" value="1"/>
</dbReference>
<dbReference type="AlphaFoldDB" id="A0A3A9YI07"/>
<dbReference type="Gene3D" id="3.10.450.50">
    <property type="match status" value="1"/>
</dbReference>
<gene>
    <name evidence="4" type="ORF">D7044_01540</name>
</gene>
<evidence type="ECO:0000256" key="2">
    <source>
        <dbReference type="HAMAP-Rule" id="MF_00612"/>
    </source>
</evidence>
<dbReference type="Proteomes" id="UP000275865">
    <property type="component" value="Unassembled WGS sequence"/>
</dbReference>
<proteinExistence type="inferred from homology"/>
<dbReference type="EMBL" id="RAZT01000001">
    <property type="protein sequence ID" value="RKN36641.1"/>
    <property type="molecule type" value="Genomic_DNA"/>
</dbReference>
<dbReference type="InterPro" id="IPR004027">
    <property type="entry name" value="SEC_C_motif"/>
</dbReference>
<comment type="caution">
    <text evidence="4">The sequence shown here is derived from an EMBL/GenBank/DDBJ whole genome shotgun (WGS) entry which is preliminary data.</text>
</comment>
<dbReference type="SUPFAM" id="SSF54427">
    <property type="entry name" value="NTF2-like"/>
    <property type="match status" value="1"/>
</dbReference>
<evidence type="ECO:0000313" key="5">
    <source>
        <dbReference type="Proteomes" id="UP000275865"/>
    </source>
</evidence>
<feature type="domain" description="YchJ-like middle NTF2-like" evidence="3">
    <location>
        <begin position="27"/>
        <end position="121"/>
    </location>
</feature>
<evidence type="ECO:0000259" key="3">
    <source>
        <dbReference type="Pfam" id="PF17775"/>
    </source>
</evidence>
<comment type="similarity">
    <text evidence="1 2">Belongs to the UPF0225 family.</text>
</comment>
<dbReference type="PANTHER" id="PTHR33747">
    <property type="entry name" value="UPF0225 PROTEIN SCO1677"/>
    <property type="match status" value="1"/>
</dbReference>
<dbReference type="InterPro" id="IPR032710">
    <property type="entry name" value="NTF2-like_dom_sf"/>
</dbReference>
<accession>A0A3A9YI07</accession>
<evidence type="ECO:0000256" key="1">
    <source>
        <dbReference type="ARBA" id="ARBA00010839"/>
    </source>
</evidence>
<name>A0A3A9YI07_9ACTN</name>
<sequence>MTCPCGSGRSYARCCRPLHRGEADAPTAETLMRSRFSAFAVGEAGYLLHSWDERTRPARLDLDPGQRWLRLEIVDTDRGGLLDNTGTVEFRAYHRSGGQTAVLAERSRFVRADGRWVYLDAEQD</sequence>
<evidence type="ECO:0000313" key="4">
    <source>
        <dbReference type="EMBL" id="RKN36641.1"/>
    </source>
</evidence>
<reference evidence="4 5" key="1">
    <citation type="submission" date="2018-09" db="EMBL/GenBank/DDBJ databases">
        <title>Micromonospora sp. nov. MS1-9, isolated from a root of Musa sp.</title>
        <authorList>
            <person name="Kuncharoen N."/>
            <person name="Kudo T."/>
            <person name="Ohkuma M."/>
            <person name="Yuki M."/>
            <person name="Tanasupawat S."/>
        </authorList>
    </citation>
    <scope>NUCLEOTIDE SEQUENCE [LARGE SCALE GENOMIC DNA]</scope>
    <source>
        <strain evidence="4 5">MS1-9</strain>
    </source>
</reference>
<dbReference type="HAMAP" id="MF_00612">
    <property type="entry name" value="UPF0225"/>
    <property type="match status" value="1"/>
</dbReference>
<protein>
    <recommendedName>
        <fullName evidence="2">UPF0225 protein D7044_01540</fullName>
    </recommendedName>
</protein>
<dbReference type="Pfam" id="PF02810">
    <property type="entry name" value="SEC-C"/>
    <property type="match status" value="1"/>
</dbReference>
<dbReference type="InterPro" id="IPR023006">
    <property type="entry name" value="YchJ-like"/>
</dbReference>
<dbReference type="Pfam" id="PF17775">
    <property type="entry name" value="YchJ_M-like"/>
    <property type="match status" value="1"/>
</dbReference>